<dbReference type="AlphaFoldDB" id="A0A5B7GCM0"/>
<keyword evidence="3" id="KW-1185">Reference proteome</keyword>
<protein>
    <submittedName>
        <fullName evidence="2">Uncharacterized protein</fullName>
    </submittedName>
</protein>
<feature type="region of interest" description="Disordered" evidence="1">
    <location>
        <begin position="1"/>
        <end position="42"/>
    </location>
</feature>
<gene>
    <name evidence="2" type="ORF">E2C01_050627</name>
</gene>
<name>A0A5B7GCM0_PORTR</name>
<accession>A0A5B7GCM0</accession>
<evidence type="ECO:0000313" key="2">
    <source>
        <dbReference type="EMBL" id="MPC56662.1"/>
    </source>
</evidence>
<reference evidence="2 3" key="1">
    <citation type="submission" date="2019-05" db="EMBL/GenBank/DDBJ databases">
        <title>Another draft genome of Portunus trituberculatus and its Hox gene families provides insights of decapod evolution.</title>
        <authorList>
            <person name="Jeong J.-H."/>
            <person name="Song I."/>
            <person name="Kim S."/>
            <person name="Choi T."/>
            <person name="Kim D."/>
            <person name="Ryu S."/>
            <person name="Kim W."/>
        </authorList>
    </citation>
    <scope>NUCLEOTIDE SEQUENCE [LARGE SCALE GENOMIC DNA]</scope>
    <source>
        <tissue evidence="2">Muscle</tissue>
    </source>
</reference>
<feature type="region of interest" description="Disordered" evidence="1">
    <location>
        <begin position="68"/>
        <end position="114"/>
    </location>
</feature>
<dbReference type="Proteomes" id="UP000324222">
    <property type="component" value="Unassembled WGS sequence"/>
</dbReference>
<organism evidence="2 3">
    <name type="scientific">Portunus trituberculatus</name>
    <name type="common">Swimming crab</name>
    <name type="synonym">Neptunus trituberculatus</name>
    <dbReference type="NCBI Taxonomy" id="210409"/>
    <lineage>
        <taxon>Eukaryota</taxon>
        <taxon>Metazoa</taxon>
        <taxon>Ecdysozoa</taxon>
        <taxon>Arthropoda</taxon>
        <taxon>Crustacea</taxon>
        <taxon>Multicrustacea</taxon>
        <taxon>Malacostraca</taxon>
        <taxon>Eumalacostraca</taxon>
        <taxon>Eucarida</taxon>
        <taxon>Decapoda</taxon>
        <taxon>Pleocyemata</taxon>
        <taxon>Brachyura</taxon>
        <taxon>Eubrachyura</taxon>
        <taxon>Portunoidea</taxon>
        <taxon>Portunidae</taxon>
        <taxon>Portuninae</taxon>
        <taxon>Portunus</taxon>
    </lineage>
</organism>
<sequence>MTSCAARHSATVPHPPLPAPATPSPASPCHTLPYQPLPHPSPAWPSRATLTISAKRCPFRRTTLGDICIHPDRQDPIPSFPKKALTDSPMPGPRQDPSPTAGGERRARTNKVPLGWRGSWSMARKNLPFRLERDVDPGEHYGGGAEALRNNARLSPVFCEPRGGKEEVVKAGEGWRRQEKAEER</sequence>
<evidence type="ECO:0000256" key="1">
    <source>
        <dbReference type="SAM" id="MobiDB-lite"/>
    </source>
</evidence>
<dbReference type="EMBL" id="VSRR010014137">
    <property type="protein sequence ID" value="MPC56662.1"/>
    <property type="molecule type" value="Genomic_DNA"/>
</dbReference>
<proteinExistence type="predicted"/>
<comment type="caution">
    <text evidence="2">The sequence shown here is derived from an EMBL/GenBank/DDBJ whole genome shotgun (WGS) entry which is preliminary data.</text>
</comment>
<evidence type="ECO:0000313" key="3">
    <source>
        <dbReference type="Proteomes" id="UP000324222"/>
    </source>
</evidence>
<feature type="compositionally biased region" description="Pro residues" evidence="1">
    <location>
        <begin position="13"/>
        <end position="26"/>
    </location>
</feature>